<evidence type="ECO:0000256" key="3">
    <source>
        <dbReference type="SAM" id="Coils"/>
    </source>
</evidence>
<dbReference type="GO" id="GO:1990195">
    <property type="term" value="C:macrolide transmembrane transporter complex"/>
    <property type="evidence" value="ECO:0007669"/>
    <property type="project" value="InterPro"/>
</dbReference>
<feature type="domain" description="Multidrug resistance protein MdtA-like barrel-sandwich hybrid" evidence="5">
    <location>
        <begin position="42"/>
        <end position="246"/>
    </location>
</feature>
<dbReference type="PANTHER" id="PTHR32347">
    <property type="entry name" value="EFFLUX SYSTEM COMPONENT YKNX-RELATED"/>
    <property type="match status" value="1"/>
</dbReference>
<sequence length="339" mass="36388">MKMKKVFALLLAMAMIFPMSGCSGANVKKDSELHGTIEAVEVDINSKIPGRVAELLVEEGDEVKKGDVIAIIDSDELVAKKNQMQAQADAALSQYNAALSQVDAANAQVEKAQNGARRQEVAKAQAAVDFVQQTYERVERLYEKGAVSRQKRDEVKLQLDVARQDLDMALEGARSEDISGAQAMAASAMNMASAAKAKYDQAQAGLDEVMAYIDDTTIESPIDGTVTTVAVNAGELVSTGMSIAVVSDTSDMWLVVDVEETKVEKVKEGDYAQVQVLALSGKQLEAKVVSINKNPDFAVKKGTDESGNYDIISYGVKLKLEGAAEGIRPGMSAKIKFKE</sequence>
<comment type="subcellular location">
    <subcellularLocation>
        <location evidence="1">Cell envelope</location>
    </subcellularLocation>
</comment>
<accession>W8THN0</accession>
<dbReference type="Gene3D" id="6.10.140.1990">
    <property type="match status" value="1"/>
</dbReference>
<dbReference type="KEGG" id="eac:EAL2_c03640"/>
<organism evidence="6 7">
    <name type="scientific">Peptoclostridium acidaminophilum DSM 3953</name>
    <dbReference type="NCBI Taxonomy" id="1286171"/>
    <lineage>
        <taxon>Bacteria</taxon>
        <taxon>Bacillati</taxon>
        <taxon>Bacillota</taxon>
        <taxon>Clostridia</taxon>
        <taxon>Peptostreptococcales</taxon>
        <taxon>Peptoclostridiaceae</taxon>
        <taxon>Peptoclostridium</taxon>
    </lineage>
</organism>
<dbReference type="Gene3D" id="2.40.50.100">
    <property type="match status" value="2"/>
</dbReference>
<evidence type="ECO:0000256" key="4">
    <source>
        <dbReference type="SAM" id="SignalP"/>
    </source>
</evidence>
<reference evidence="6 7" key="1">
    <citation type="journal article" date="2014" name="Genome Announc.">
        <title>Complete Genome Sequence of Amino Acid-Utilizing Eubacterium acidaminophilum al-2 (DSM 3953).</title>
        <authorList>
            <person name="Poehlein A."/>
            <person name="Andreesen J.R."/>
            <person name="Daniel R."/>
        </authorList>
    </citation>
    <scope>NUCLEOTIDE SEQUENCE [LARGE SCALE GENOMIC DNA]</scope>
    <source>
        <strain evidence="6 7">DSM 3953</strain>
    </source>
</reference>
<feature type="coiled-coil region" evidence="3">
    <location>
        <begin position="95"/>
        <end position="141"/>
    </location>
</feature>
<evidence type="ECO:0000256" key="2">
    <source>
        <dbReference type="ARBA" id="ARBA00023054"/>
    </source>
</evidence>
<dbReference type="Pfam" id="PF25917">
    <property type="entry name" value="BSH_RND"/>
    <property type="match status" value="1"/>
</dbReference>
<dbReference type="GO" id="GO:0030313">
    <property type="term" value="C:cell envelope"/>
    <property type="evidence" value="ECO:0007669"/>
    <property type="project" value="UniProtKB-SubCell"/>
</dbReference>
<dbReference type="InterPro" id="IPR050465">
    <property type="entry name" value="UPF0194_transport"/>
</dbReference>
<dbReference type="OrthoDB" id="250565at2"/>
<evidence type="ECO:0000259" key="5">
    <source>
        <dbReference type="Pfam" id="PF25917"/>
    </source>
</evidence>
<dbReference type="HOGENOM" id="CLU_018816_6_1_9"/>
<dbReference type="SUPFAM" id="SSF111369">
    <property type="entry name" value="HlyD-like secretion proteins"/>
    <property type="match status" value="2"/>
</dbReference>
<protein>
    <submittedName>
        <fullName evidence="6">36 kDa antigen</fullName>
    </submittedName>
</protein>
<keyword evidence="2 3" id="KW-0175">Coiled coil</keyword>
<dbReference type="PATRIC" id="fig|1286171.3.peg.304"/>
<feature type="signal peptide" evidence="4">
    <location>
        <begin position="1"/>
        <end position="25"/>
    </location>
</feature>
<dbReference type="GO" id="GO:1990961">
    <property type="term" value="P:xenobiotic detoxification by transmembrane export across the plasma membrane"/>
    <property type="evidence" value="ECO:0007669"/>
    <property type="project" value="InterPro"/>
</dbReference>
<evidence type="ECO:0000313" key="6">
    <source>
        <dbReference type="EMBL" id="AHM55667.1"/>
    </source>
</evidence>
<keyword evidence="7" id="KW-1185">Reference proteome</keyword>
<dbReference type="Gene3D" id="2.40.30.170">
    <property type="match status" value="1"/>
</dbReference>
<dbReference type="InterPro" id="IPR058625">
    <property type="entry name" value="MdtA-like_BSH"/>
</dbReference>
<dbReference type="RefSeq" id="WP_025434705.1">
    <property type="nucleotide sequence ID" value="NZ_CP007452.1"/>
</dbReference>
<evidence type="ECO:0000313" key="7">
    <source>
        <dbReference type="Proteomes" id="UP000019591"/>
    </source>
</evidence>
<dbReference type="PRINTS" id="PR01490">
    <property type="entry name" value="RTXTOXIND"/>
</dbReference>
<dbReference type="GO" id="GO:0019898">
    <property type="term" value="C:extrinsic component of membrane"/>
    <property type="evidence" value="ECO:0007669"/>
    <property type="project" value="InterPro"/>
</dbReference>
<proteinExistence type="predicted"/>
<dbReference type="eggNOG" id="COG1566">
    <property type="taxonomic scope" value="Bacteria"/>
</dbReference>
<dbReference type="EMBL" id="CP007452">
    <property type="protein sequence ID" value="AHM55667.1"/>
    <property type="molecule type" value="Genomic_DNA"/>
</dbReference>
<gene>
    <name evidence="6" type="ORF">EAL2_c03640</name>
</gene>
<dbReference type="InterPro" id="IPR030190">
    <property type="entry name" value="MacA_alpha-hairpin_sf"/>
</dbReference>
<dbReference type="AlphaFoldDB" id="W8THN0"/>
<dbReference type="STRING" id="1286171.EAL2_c03640"/>
<feature type="chain" id="PRO_5004913237" evidence="4">
    <location>
        <begin position="26"/>
        <end position="339"/>
    </location>
</feature>
<dbReference type="Proteomes" id="UP000019591">
    <property type="component" value="Chromosome"/>
</dbReference>
<dbReference type="PANTHER" id="PTHR32347:SF23">
    <property type="entry name" value="BLL5650 PROTEIN"/>
    <property type="match status" value="1"/>
</dbReference>
<evidence type="ECO:0000256" key="1">
    <source>
        <dbReference type="ARBA" id="ARBA00004196"/>
    </source>
</evidence>
<keyword evidence="4" id="KW-0732">Signal</keyword>
<name>W8THN0_PEPAC</name>